<dbReference type="PANTHER" id="PTHR32194">
    <property type="entry name" value="METALLOPROTEASE TLDD"/>
    <property type="match status" value="1"/>
</dbReference>
<comment type="function">
    <text evidence="5">Component of the proteasome, a multicatalytic proteinase complex which is characterized by its ability to cleave peptides with Arg, Phe, Tyr, Leu, and Glu adjacent to the leaving group at neutral or slightly basic pH. The proteasome has an ATP-dependent proteolytic activity.</text>
</comment>
<comment type="subcellular location">
    <subcellularLocation>
        <location evidence="5">Cytoplasm</location>
    </subcellularLocation>
    <subcellularLocation>
        <location evidence="5">Nucleus</location>
    </subcellularLocation>
</comment>
<dbReference type="RefSeq" id="XP_030379230.1">
    <property type="nucleotide sequence ID" value="XM_030523370.1"/>
</dbReference>
<sequence>METMLGIRGYECAMMACDTMQAKTLMVIRKNQSKFFPLSKYSVMAVTGDAGDSRQLTRLVSRDVNLYQIKNGYSKNPRSVAHSTRNTFMEYARAHNRYLVTTMLAGYDEKDGPDLHIIDSLGSAYRFKHAGHGYGSVFTSTILAENWHNKLTESEAYDILKRCVSEIQKRSLVELENFEVYVVDKDGVRQLETIDPKLLKMDSIVNLPH</sequence>
<protein>
    <recommendedName>
        <fullName evidence="5">Proteasome subunit beta</fullName>
    </recommendedName>
</protein>
<evidence type="ECO:0000256" key="1">
    <source>
        <dbReference type="ARBA" id="ARBA00022490"/>
    </source>
</evidence>
<dbReference type="InterPro" id="IPR029055">
    <property type="entry name" value="Ntn_hydrolases_N"/>
</dbReference>
<keyword evidence="6" id="KW-1185">Reference proteome</keyword>
<evidence type="ECO:0000313" key="6">
    <source>
        <dbReference type="Proteomes" id="UP000504634"/>
    </source>
</evidence>
<dbReference type="InterPro" id="IPR016050">
    <property type="entry name" value="Proteasome_bsu_CS"/>
</dbReference>
<dbReference type="GO" id="GO:0005737">
    <property type="term" value="C:cytoplasm"/>
    <property type="evidence" value="ECO:0007669"/>
    <property type="project" value="UniProtKB-SubCell"/>
</dbReference>
<comment type="subunit">
    <text evidence="4">The 26S proteasome consists of a 20S proteasome core and two 19S regulatory subunits. The 20S proteasome core is composed of 28 subunits that are arranged in four stacked rings, resulting in a barrel-shaped structure. The two end rings are each formed by seven alpha subunits, and the two central rings are each formed by seven beta subunits. The catalytic chamber with the active sites is on the inside of the barrel.</text>
</comment>
<dbReference type="GO" id="GO:0051603">
    <property type="term" value="P:proteolysis involved in protein catabolic process"/>
    <property type="evidence" value="ECO:0007669"/>
    <property type="project" value="InterPro"/>
</dbReference>
<comment type="function">
    <text evidence="3">Non-catalytic component of the proteasome, a multicatalytic proteinase complex which is characterized by its ability to cleave peptides with Arg, Phe, Tyr, Leu, and Glu adjacent to the leaving group at neutral or slightly basic pH. The proteasome has an ATP-dependent proteolytic activity.</text>
</comment>
<dbReference type="AlphaFoldDB" id="A0A6J2TUG9"/>
<dbReference type="InterPro" id="IPR001353">
    <property type="entry name" value="Proteasome_sua/b"/>
</dbReference>
<accession>A0A6J2TUG9</accession>
<comment type="subunit">
    <text evidence="5">Component of the proteasome complex.</text>
</comment>
<keyword evidence="1 5" id="KW-0963">Cytoplasm</keyword>
<proteinExistence type="inferred from homology"/>
<dbReference type="PROSITE" id="PS00854">
    <property type="entry name" value="PROTEASOME_BETA_1"/>
    <property type="match status" value="1"/>
</dbReference>
<comment type="similarity">
    <text evidence="5">Belongs to the peptidase T1B family.</text>
</comment>
<keyword evidence="2 5" id="KW-0647">Proteasome</keyword>
<dbReference type="GO" id="GO:0005839">
    <property type="term" value="C:proteasome core complex"/>
    <property type="evidence" value="ECO:0007669"/>
    <property type="project" value="InterPro"/>
</dbReference>
<evidence type="ECO:0000313" key="7">
    <source>
        <dbReference type="RefSeq" id="XP_030379230.1"/>
    </source>
</evidence>
<evidence type="ECO:0000256" key="3">
    <source>
        <dbReference type="ARBA" id="ARBA00024953"/>
    </source>
</evidence>
<reference evidence="7" key="1">
    <citation type="submission" date="2025-08" db="UniProtKB">
        <authorList>
            <consortium name="RefSeq"/>
        </authorList>
    </citation>
    <scope>IDENTIFICATION</scope>
    <source>
        <strain evidence="7">11010-0011.00</strain>
        <tissue evidence="7">Whole body</tissue>
    </source>
</reference>
<evidence type="ECO:0000256" key="4">
    <source>
        <dbReference type="ARBA" id="ARBA00026071"/>
    </source>
</evidence>
<keyword evidence="5" id="KW-0539">Nucleus</keyword>
<dbReference type="Pfam" id="PF00227">
    <property type="entry name" value="Proteasome"/>
    <property type="match status" value="1"/>
</dbReference>
<gene>
    <name evidence="7" type="primary">LOC115627635</name>
</gene>
<evidence type="ECO:0000256" key="5">
    <source>
        <dbReference type="RuleBase" id="RU004203"/>
    </source>
</evidence>
<evidence type="ECO:0000256" key="2">
    <source>
        <dbReference type="ARBA" id="ARBA00022942"/>
    </source>
</evidence>
<dbReference type="InterPro" id="IPR023333">
    <property type="entry name" value="Proteasome_suB-type"/>
</dbReference>
<organism evidence="6 7">
    <name type="scientific">Drosophila lebanonensis</name>
    <name type="common">Fruit fly</name>
    <name type="synonym">Scaptodrosophila lebanonensis</name>
    <dbReference type="NCBI Taxonomy" id="7225"/>
    <lineage>
        <taxon>Eukaryota</taxon>
        <taxon>Metazoa</taxon>
        <taxon>Ecdysozoa</taxon>
        <taxon>Arthropoda</taxon>
        <taxon>Hexapoda</taxon>
        <taxon>Insecta</taxon>
        <taxon>Pterygota</taxon>
        <taxon>Neoptera</taxon>
        <taxon>Endopterygota</taxon>
        <taxon>Diptera</taxon>
        <taxon>Brachycera</taxon>
        <taxon>Muscomorpha</taxon>
        <taxon>Ephydroidea</taxon>
        <taxon>Drosophilidae</taxon>
        <taxon>Scaptodrosophila</taxon>
    </lineage>
</organism>
<dbReference type="GeneID" id="115627635"/>
<dbReference type="Gene3D" id="3.60.20.10">
    <property type="entry name" value="Glutamine Phosphoribosylpyrophosphate, subunit 1, domain 1"/>
    <property type="match status" value="1"/>
</dbReference>
<dbReference type="OrthoDB" id="268428at2759"/>
<name>A0A6J2TUG9_DROLE</name>
<dbReference type="GO" id="GO:0005634">
    <property type="term" value="C:nucleus"/>
    <property type="evidence" value="ECO:0007669"/>
    <property type="project" value="UniProtKB-SubCell"/>
</dbReference>
<dbReference type="SUPFAM" id="SSF56235">
    <property type="entry name" value="N-terminal nucleophile aminohydrolases (Ntn hydrolases)"/>
    <property type="match status" value="1"/>
</dbReference>
<dbReference type="PANTHER" id="PTHR32194:SF2">
    <property type="entry name" value="PROTEASOME SUBUNIT BETA TYPE-1"/>
    <property type="match status" value="1"/>
</dbReference>
<dbReference type="Proteomes" id="UP000504634">
    <property type="component" value="Unplaced"/>
</dbReference>